<evidence type="ECO:0000313" key="3">
    <source>
        <dbReference type="Proteomes" id="UP001596044"/>
    </source>
</evidence>
<keyword evidence="2" id="KW-0378">Hydrolase</keyword>
<evidence type="ECO:0000259" key="1">
    <source>
        <dbReference type="Pfam" id="PF01966"/>
    </source>
</evidence>
<dbReference type="Pfam" id="PF01966">
    <property type="entry name" value="HD"/>
    <property type="match status" value="1"/>
</dbReference>
<dbReference type="CDD" id="cd00077">
    <property type="entry name" value="HDc"/>
    <property type="match status" value="1"/>
</dbReference>
<dbReference type="GO" id="GO:0016787">
    <property type="term" value="F:hydrolase activity"/>
    <property type="evidence" value="ECO:0007669"/>
    <property type="project" value="UniProtKB-KW"/>
</dbReference>
<feature type="domain" description="HD" evidence="1">
    <location>
        <begin position="129"/>
        <end position="212"/>
    </location>
</feature>
<name>A0ABW0K0D5_9BACL</name>
<protein>
    <submittedName>
        <fullName evidence="2">HD-GYP domain-containing protein</fullName>
        <ecNumber evidence="2">3.1.4.-</ecNumber>
    </submittedName>
</protein>
<reference evidence="3" key="1">
    <citation type="journal article" date="2019" name="Int. J. Syst. Evol. Microbiol.">
        <title>The Global Catalogue of Microorganisms (GCM) 10K type strain sequencing project: providing services to taxonomists for standard genome sequencing and annotation.</title>
        <authorList>
            <consortium name="The Broad Institute Genomics Platform"/>
            <consortium name="The Broad Institute Genome Sequencing Center for Infectious Disease"/>
            <person name="Wu L."/>
            <person name="Ma J."/>
        </authorList>
    </citation>
    <scope>NUCLEOTIDE SEQUENCE [LARGE SCALE GENOMIC DNA]</scope>
    <source>
        <strain evidence="3">KACC 11904</strain>
    </source>
</reference>
<dbReference type="InterPro" id="IPR006674">
    <property type="entry name" value="HD_domain"/>
</dbReference>
<dbReference type="PANTHER" id="PTHR43155">
    <property type="entry name" value="CYCLIC DI-GMP PHOSPHODIESTERASE PA4108-RELATED"/>
    <property type="match status" value="1"/>
</dbReference>
<accession>A0ABW0K0D5</accession>
<dbReference type="RefSeq" id="WP_270880479.1">
    <property type="nucleotide sequence ID" value="NZ_JAQFVF010000033.1"/>
</dbReference>
<dbReference type="InterPro" id="IPR003607">
    <property type="entry name" value="HD/PDEase_dom"/>
</dbReference>
<proteinExistence type="predicted"/>
<dbReference type="EMBL" id="JBHSMJ010000004">
    <property type="protein sequence ID" value="MFC5446824.1"/>
    <property type="molecule type" value="Genomic_DNA"/>
</dbReference>
<comment type="caution">
    <text evidence="2">The sequence shown here is derived from an EMBL/GenBank/DDBJ whole genome shotgun (WGS) entry which is preliminary data.</text>
</comment>
<dbReference type="PANTHER" id="PTHR43155:SF2">
    <property type="entry name" value="CYCLIC DI-GMP PHOSPHODIESTERASE PA4108"/>
    <property type="match status" value="1"/>
</dbReference>
<dbReference type="Gene3D" id="1.10.3210.10">
    <property type="entry name" value="Hypothetical protein af1432"/>
    <property type="match status" value="1"/>
</dbReference>
<organism evidence="2 3">
    <name type="scientific">Paenibacillus aestuarii</name>
    <dbReference type="NCBI Taxonomy" id="516965"/>
    <lineage>
        <taxon>Bacteria</taxon>
        <taxon>Bacillati</taxon>
        <taxon>Bacillota</taxon>
        <taxon>Bacilli</taxon>
        <taxon>Bacillales</taxon>
        <taxon>Paenibacillaceae</taxon>
        <taxon>Paenibacillus</taxon>
    </lineage>
</organism>
<keyword evidence="3" id="KW-1185">Reference proteome</keyword>
<evidence type="ECO:0000313" key="2">
    <source>
        <dbReference type="EMBL" id="MFC5446824.1"/>
    </source>
</evidence>
<gene>
    <name evidence="2" type="ORF">ACFPOG_00975</name>
</gene>
<dbReference type="EC" id="3.1.4.-" evidence="2"/>
<dbReference type="SUPFAM" id="SSF109604">
    <property type="entry name" value="HD-domain/PDEase-like"/>
    <property type="match status" value="1"/>
</dbReference>
<sequence length="324" mass="36339">MRMIDINAYDERTMVLAKPVYDTRGRILIGSGRVLHARLVERLLEMGITCLMIEDEQSTGITLDDMLDMPSWLEQIQLMQLCYQTAKDKKVLMHREVFACAGKLLNEVKTRKMLLPMPASMIPKELQLYAHVVNVTIWALLTGVRLGYNELQLRDLAVGCLLHDIGKVLDADPANHPEAGFNFIKTCREVSLIAAHLAFQHHERLDGTGHPRAIEGTAFHPFAQVCGMANLFEAKISDGSLAPHEAIEYLMSLSGKRFTVEHVRAFVSAVPAYLPGMNVRMNNGREALVFAITSHLQRPVIRYQDTNEVVNLAENLSVLVTQII</sequence>
<dbReference type="Proteomes" id="UP001596044">
    <property type="component" value="Unassembled WGS sequence"/>
</dbReference>